<dbReference type="InterPro" id="IPR029044">
    <property type="entry name" value="Nucleotide-diphossugar_trans"/>
</dbReference>
<protein>
    <submittedName>
        <fullName evidence="2">Glycosyltransferase</fullName>
    </submittedName>
</protein>
<accession>A0A4Q2M5W1</accession>
<dbReference type="SUPFAM" id="SSF53448">
    <property type="entry name" value="Nucleotide-diphospho-sugar transferases"/>
    <property type="match status" value="1"/>
</dbReference>
<proteinExistence type="predicted"/>
<dbReference type="AlphaFoldDB" id="A0A4Q2M5W1"/>
<dbReference type="CDD" id="cd00761">
    <property type="entry name" value="Glyco_tranf_GTA_type"/>
    <property type="match status" value="1"/>
</dbReference>
<dbReference type="OrthoDB" id="3171021at2"/>
<evidence type="ECO:0000313" key="2">
    <source>
        <dbReference type="EMBL" id="RXZ87359.1"/>
    </source>
</evidence>
<dbReference type="EMBL" id="SDPM01000002">
    <property type="protein sequence ID" value="RXZ87359.1"/>
    <property type="molecule type" value="Genomic_DNA"/>
</dbReference>
<organism evidence="2 3">
    <name type="scientific">Agromyces atrinae</name>
    <dbReference type="NCBI Taxonomy" id="592376"/>
    <lineage>
        <taxon>Bacteria</taxon>
        <taxon>Bacillati</taxon>
        <taxon>Actinomycetota</taxon>
        <taxon>Actinomycetes</taxon>
        <taxon>Micrococcales</taxon>
        <taxon>Microbacteriaceae</taxon>
        <taxon>Agromyces</taxon>
    </lineage>
</organism>
<evidence type="ECO:0000256" key="1">
    <source>
        <dbReference type="SAM" id="MobiDB-lite"/>
    </source>
</evidence>
<dbReference type="Gene3D" id="3.90.550.10">
    <property type="entry name" value="Spore Coat Polysaccharide Biosynthesis Protein SpsA, Chain A"/>
    <property type="match status" value="1"/>
</dbReference>
<dbReference type="Proteomes" id="UP000292686">
    <property type="component" value="Unassembled WGS sequence"/>
</dbReference>
<evidence type="ECO:0000313" key="3">
    <source>
        <dbReference type="Proteomes" id="UP000292686"/>
    </source>
</evidence>
<dbReference type="Pfam" id="PF13641">
    <property type="entry name" value="Glyco_tranf_2_3"/>
    <property type="match status" value="1"/>
</dbReference>
<feature type="compositionally biased region" description="Basic residues" evidence="1">
    <location>
        <begin position="24"/>
        <end position="35"/>
    </location>
</feature>
<name>A0A4Q2M5W1_9MICO</name>
<comment type="caution">
    <text evidence="2">The sequence shown here is derived from an EMBL/GenBank/DDBJ whole genome shotgun (WGS) entry which is preliminary data.</text>
</comment>
<sequence length="398" mass="43353">MLPRRRPGAGSRHVLPSRRDAARLRRAGRSRRPRARTGGADRVSAIDLDVVVAAHDPRRRVDRAVASVLAARDARVRVTVVAHGRDPEEFAEQFARFAGDGRLRVVPFADGIPSPAGPFMHGLAIAEAPFVSIMGSDDLLADGAVDAWVSHVQRAKTAYLIARLENHDGAVWRDPLARPFRARGLDPVHDRLNYRAAPLGVIRRSYLEATGIALTPGLSTGEDIELGLALLNAGGRIDDGRRLPAYLIGADAPERVTFAPRPLADELEALRLLSEKRWVGALPAKRREAIAVKLWRLNLVPSIVVRAEPGVLGESDATAAAAVGAWLRSIAPHAERSLSRTETEIAHAVSSGDADALRAAVVRIRAASRVERLLTPRPADNLRRDSMLRRELRVRAPW</sequence>
<keyword evidence="3" id="KW-1185">Reference proteome</keyword>
<dbReference type="GO" id="GO:0016740">
    <property type="term" value="F:transferase activity"/>
    <property type="evidence" value="ECO:0007669"/>
    <property type="project" value="UniProtKB-KW"/>
</dbReference>
<reference evidence="2 3" key="1">
    <citation type="submission" date="2019-01" db="EMBL/GenBank/DDBJ databases">
        <title>Agromyces.</title>
        <authorList>
            <person name="Li J."/>
        </authorList>
    </citation>
    <scope>NUCLEOTIDE SEQUENCE [LARGE SCALE GENOMIC DNA]</scope>
    <source>
        <strain evidence="2 3">DSM 23870</strain>
    </source>
</reference>
<gene>
    <name evidence="2" type="ORF">ESP50_05415</name>
</gene>
<keyword evidence="2" id="KW-0808">Transferase</keyword>
<feature type="region of interest" description="Disordered" evidence="1">
    <location>
        <begin position="1"/>
        <end position="40"/>
    </location>
</feature>